<protein>
    <submittedName>
        <fullName evidence="2">Uncharacterized protein</fullName>
    </submittedName>
</protein>
<gene>
    <name evidence="2" type="ORF">Scep_020893</name>
</gene>
<comment type="caution">
    <text evidence="2">The sequence shown here is derived from an EMBL/GenBank/DDBJ whole genome shotgun (WGS) entry which is preliminary data.</text>
</comment>
<dbReference type="EMBL" id="JBBNAG010000009">
    <property type="protein sequence ID" value="KAK9104049.1"/>
    <property type="molecule type" value="Genomic_DNA"/>
</dbReference>
<dbReference type="AlphaFoldDB" id="A0AAP0FBL3"/>
<feature type="compositionally biased region" description="Low complexity" evidence="1">
    <location>
        <begin position="62"/>
        <end position="77"/>
    </location>
</feature>
<keyword evidence="3" id="KW-1185">Reference proteome</keyword>
<evidence type="ECO:0000313" key="3">
    <source>
        <dbReference type="Proteomes" id="UP001419268"/>
    </source>
</evidence>
<dbReference type="Proteomes" id="UP001419268">
    <property type="component" value="Unassembled WGS sequence"/>
</dbReference>
<evidence type="ECO:0000313" key="2">
    <source>
        <dbReference type="EMBL" id="KAK9104049.1"/>
    </source>
</evidence>
<accession>A0AAP0FBL3</accession>
<feature type="region of interest" description="Disordered" evidence="1">
    <location>
        <begin position="1"/>
        <end position="96"/>
    </location>
</feature>
<reference evidence="2 3" key="1">
    <citation type="submission" date="2024-01" db="EMBL/GenBank/DDBJ databases">
        <title>Genome assemblies of Stephania.</title>
        <authorList>
            <person name="Yang L."/>
        </authorList>
    </citation>
    <scope>NUCLEOTIDE SEQUENCE [LARGE SCALE GENOMIC DNA]</scope>
    <source>
        <strain evidence="2">JXDWG</strain>
        <tissue evidence="2">Leaf</tissue>
    </source>
</reference>
<name>A0AAP0FBL3_9MAGN</name>
<evidence type="ECO:0000256" key="1">
    <source>
        <dbReference type="SAM" id="MobiDB-lite"/>
    </source>
</evidence>
<organism evidence="2 3">
    <name type="scientific">Stephania cephalantha</name>
    <dbReference type="NCBI Taxonomy" id="152367"/>
    <lineage>
        <taxon>Eukaryota</taxon>
        <taxon>Viridiplantae</taxon>
        <taxon>Streptophyta</taxon>
        <taxon>Embryophyta</taxon>
        <taxon>Tracheophyta</taxon>
        <taxon>Spermatophyta</taxon>
        <taxon>Magnoliopsida</taxon>
        <taxon>Ranunculales</taxon>
        <taxon>Menispermaceae</taxon>
        <taxon>Menispermoideae</taxon>
        <taxon>Cissampelideae</taxon>
        <taxon>Stephania</taxon>
    </lineage>
</organism>
<proteinExistence type="predicted"/>
<sequence length="159" mass="16963">MKEWLLEAAGRRPSSGDRGRRRCDKGSGTVADHQQHQRGARGRCSSGPAADDNAAGLQRRTAAAGDPNDAAAGGSSRATRRRGTAAPEIADRRSRTAGAAAAIARTAAEAVWLWRTEADDHAAAVRRDSGQWRRLRLLRRRGFGCDYGNDAISAVASAW</sequence>